<protein>
    <submittedName>
        <fullName evidence="9">Nicotinamide riboside transporter PnuC</fullName>
    </submittedName>
</protein>
<dbReference type="EMBL" id="JAIULA010000008">
    <property type="protein sequence ID" value="MCP0886799.1"/>
    <property type="molecule type" value="Genomic_DNA"/>
</dbReference>
<keyword evidence="7 8" id="KW-0472">Membrane</keyword>
<dbReference type="InterPro" id="IPR006419">
    <property type="entry name" value="NMN_transpt_PnuC"/>
</dbReference>
<comment type="subcellular location">
    <subcellularLocation>
        <location evidence="1">Cell membrane</location>
        <topology evidence="1">Multi-pass membrane protein</topology>
    </subcellularLocation>
</comment>
<keyword evidence="10" id="KW-1185">Reference proteome</keyword>
<dbReference type="PANTHER" id="PTHR36122">
    <property type="entry name" value="NICOTINAMIDE RIBOSIDE TRANSPORTER PNUC"/>
    <property type="match status" value="1"/>
</dbReference>
<feature type="transmembrane region" description="Helical" evidence="8">
    <location>
        <begin position="201"/>
        <end position="218"/>
    </location>
</feature>
<feature type="transmembrane region" description="Helical" evidence="8">
    <location>
        <begin position="32"/>
        <end position="53"/>
    </location>
</feature>
<evidence type="ECO:0000256" key="1">
    <source>
        <dbReference type="ARBA" id="ARBA00004651"/>
    </source>
</evidence>
<evidence type="ECO:0000313" key="10">
    <source>
        <dbReference type="Proteomes" id="UP001139006"/>
    </source>
</evidence>
<feature type="transmembrane region" description="Helical" evidence="8">
    <location>
        <begin position="224"/>
        <end position="247"/>
    </location>
</feature>
<comment type="caution">
    <text evidence="9">The sequence shown here is derived from an EMBL/GenBank/DDBJ whole genome shotgun (WGS) entry which is preliminary data.</text>
</comment>
<dbReference type="AlphaFoldDB" id="A0A9X2JLD5"/>
<dbReference type="NCBIfam" id="TIGR01528">
    <property type="entry name" value="NMN_trans_PnuC"/>
    <property type="match status" value="1"/>
</dbReference>
<keyword evidence="5 8" id="KW-0812">Transmembrane</keyword>
<evidence type="ECO:0000313" key="9">
    <source>
        <dbReference type="EMBL" id="MCP0886799.1"/>
    </source>
</evidence>
<dbReference type="Proteomes" id="UP001139006">
    <property type="component" value="Unassembled WGS sequence"/>
</dbReference>
<feature type="transmembrane region" description="Helical" evidence="8">
    <location>
        <begin position="59"/>
        <end position="78"/>
    </location>
</feature>
<organism evidence="9 10">
    <name type="scientific">Ligilactobacillus ubinensis</name>
    <dbReference type="NCBI Taxonomy" id="2876789"/>
    <lineage>
        <taxon>Bacteria</taxon>
        <taxon>Bacillati</taxon>
        <taxon>Bacillota</taxon>
        <taxon>Bacilli</taxon>
        <taxon>Lactobacillales</taxon>
        <taxon>Lactobacillaceae</taxon>
        <taxon>Ligilactobacillus</taxon>
    </lineage>
</organism>
<dbReference type="RefSeq" id="WP_253360170.1">
    <property type="nucleotide sequence ID" value="NZ_JAIULA010000008.1"/>
</dbReference>
<evidence type="ECO:0000256" key="6">
    <source>
        <dbReference type="ARBA" id="ARBA00022989"/>
    </source>
</evidence>
<feature type="transmembrane region" description="Helical" evidence="8">
    <location>
        <begin position="85"/>
        <end position="103"/>
    </location>
</feature>
<keyword evidence="6 8" id="KW-1133">Transmembrane helix</keyword>
<feature type="transmembrane region" description="Helical" evidence="8">
    <location>
        <begin position="147"/>
        <end position="163"/>
    </location>
</feature>
<dbReference type="PANTHER" id="PTHR36122:SF2">
    <property type="entry name" value="NICOTINAMIDE RIBOSIDE TRANSPORTER PNUC"/>
    <property type="match status" value="1"/>
</dbReference>
<evidence type="ECO:0000256" key="3">
    <source>
        <dbReference type="ARBA" id="ARBA00022448"/>
    </source>
</evidence>
<dbReference type="GO" id="GO:0005886">
    <property type="term" value="C:plasma membrane"/>
    <property type="evidence" value="ECO:0007669"/>
    <property type="project" value="UniProtKB-SubCell"/>
</dbReference>
<keyword evidence="4" id="KW-1003">Cell membrane</keyword>
<name>A0A9X2JLD5_9LACO</name>
<comment type="similarity">
    <text evidence="2">Belongs to the nicotinamide ribonucleoside (NR) uptake permease (TC 4.B.1) family.</text>
</comment>
<sequence>MMEKIMENTQHLFIGLREVLDLKNNITEIISLARLTVIMMVLMLLGEIGAFIFGGDYGFMSWLGLITGIATVLNLILVDQGRITNYSWGILSCIVWLIVAVYNHLIGDIASQTFYLVMQFVGITVWHKQMAVQNNKTELKARKMKKWQAILAFIGAIILYFIVLETSKRLNGTQVYVDATLLPLGIIGMILMTYGYRSQWIAWLILDVINIYIWSVQLTNGGPAALSMFVLQIIMFINSVYGAYMWFSPVKQNEAQKAS</sequence>
<evidence type="ECO:0000256" key="8">
    <source>
        <dbReference type="SAM" id="Phobius"/>
    </source>
</evidence>
<accession>A0A9X2JLD5</accession>
<feature type="transmembrane region" description="Helical" evidence="8">
    <location>
        <begin position="109"/>
        <end position="126"/>
    </location>
</feature>
<feature type="transmembrane region" description="Helical" evidence="8">
    <location>
        <begin position="175"/>
        <end position="194"/>
    </location>
</feature>
<dbReference type="Pfam" id="PF04973">
    <property type="entry name" value="NMN_transporter"/>
    <property type="match status" value="1"/>
</dbReference>
<keyword evidence="3" id="KW-0813">Transport</keyword>
<gene>
    <name evidence="9" type="primary">pnuC</name>
    <name evidence="9" type="ORF">LB941_05535</name>
</gene>
<evidence type="ECO:0000256" key="7">
    <source>
        <dbReference type="ARBA" id="ARBA00023136"/>
    </source>
</evidence>
<proteinExistence type="inferred from homology"/>
<evidence type="ECO:0000256" key="4">
    <source>
        <dbReference type="ARBA" id="ARBA00022475"/>
    </source>
</evidence>
<evidence type="ECO:0000256" key="2">
    <source>
        <dbReference type="ARBA" id="ARBA00006669"/>
    </source>
</evidence>
<dbReference type="GO" id="GO:0034257">
    <property type="term" value="F:nicotinamide riboside transmembrane transporter activity"/>
    <property type="evidence" value="ECO:0007669"/>
    <property type="project" value="InterPro"/>
</dbReference>
<evidence type="ECO:0000256" key="5">
    <source>
        <dbReference type="ARBA" id="ARBA00022692"/>
    </source>
</evidence>
<reference evidence="9 10" key="1">
    <citation type="journal article" date="2023" name="Int. J. Syst. Evol. Microbiol.">
        <title>Ligilactobacillus ubinensis sp. nov., a novel species isolated from the wild ferment of a durian fruit (Durio zibethinus).</title>
        <authorList>
            <person name="Heng Y.C."/>
            <person name="Menon N."/>
            <person name="Chen B."/>
            <person name="Loo B.Z.L."/>
            <person name="Wong G.W.J."/>
            <person name="Lim A.C.H."/>
            <person name="Silvaraju S."/>
            <person name="Kittelmann S."/>
        </authorList>
    </citation>
    <scope>NUCLEOTIDE SEQUENCE [LARGE SCALE GENOMIC DNA]</scope>
    <source>
        <strain evidence="9 10">WILCCON 0076</strain>
    </source>
</reference>